<organism evidence="9 10">
    <name type="scientific">Thermithiobacillus plumbiphilus</name>
    <dbReference type="NCBI Taxonomy" id="1729899"/>
    <lineage>
        <taxon>Bacteria</taxon>
        <taxon>Pseudomonadati</taxon>
        <taxon>Pseudomonadota</taxon>
        <taxon>Acidithiobacillia</taxon>
        <taxon>Acidithiobacillales</taxon>
        <taxon>Thermithiobacillaceae</taxon>
        <taxon>Thermithiobacillus</taxon>
    </lineage>
</organism>
<dbReference type="SMART" id="SM00479">
    <property type="entry name" value="EXOIII"/>
    <property type="match status" value="1"/>
</dbReference>
<dbReference type="RefSeq" id="WP_341369597.1">
    <property type="nucleotide sequence ID" value="NZ_JBBPCO010000002.1"/>
</dbReference>
<dbReference type="Gene3D" id="3.30.420.10">
    <property type="entry name" value="Ribonuclease H-like superfamily/Ribonuclease H"/>
    <property type="match status" value="1"/>
</dbReference>
<evidence type="ECO:0000256" key="4">
    <source>
        <dbReference type="ARBA" id="ARBA00022722"/>
    </source>
</evidence>
<dbReference type="InterPro" id="IPR012337">
    <property type="entry name" value="RNaseH-like_sf"/>
</dbReference>
<sequence>MTRQVVLDTETTGLEVQKGHRIIEIGCVEVLNRRIGERHFHCYLNPEREIDEGAMLVHGISNEMLQDKPRFREIAADFLAFVEGAQLIIHNAAFDMGFLDRELSLMGEKTLSERCDVIDTLKFARARHPGQKNDLDSLCRRYSVDNSRRDKHGALLDAEILAQVYLTMTGGQVSMLLDADTAQDARGAPSKAQMAARLNDRQVGPLRILQPSPDELAAHASYLQGLDKESKGQCVWLAER</sequence>
<dbReference type="Proteomes" id="UP001446205">
    <property type="component" value="Unassembled WGS sequence"/>
</dbReference>
<evidence type="ECO:0000256" key="2">
    <source>
        <dbReference type="ARBA" id="ARBA00022695"/>
    </source>
</evidence>
<evidence type="ECO:0000256" key="5">
    <source>
        <dbReference type="ARBA" id="ARBA00022801"/>
    </source>
</evidence>
<keyword evidence="2 9" id="KW-0548">Nucleotidyltransferase</keyword>
<evidence type="ECO:0000256" key="1">
    <source>
        <dbReference type="ARBA" id="ARBA00022679"/>
    </source>
</evidence>
<accession>A0ABU9D755</accession>
<evidence type="ECO:0000313" key="10">
    <source>
        <dbReference type="Proteomes" id="UP001446205"/>
    </source>
</evidence>
<dbReference type="InterPro" id="IPR006309">
    <property type="entry name" value="DnaQ_proteo"/>
</dbReference>
<dbReference type="InterPro" id="IPR013520">
    <property type="entry name" value="Ribonucl_H"/>
</dbReference>
<keyword evidence="10" id="KW-1185">Reference proteome</keyword>
<feature type="domain" description="Exonuclease" evidence="8">
    <location>
        <begin position="3"/>
        <end position="174"/>
    </location>
</feature>
<gene>
    <name evidence="9" type="primary">dnaQ</name>
    <name evidence="9" type="ORF">WOB96_02010</name>
</gene>
<keyword evidence="5" id="KW-0378">Hydrolase</keyword>
<dbReference type="PANTHER" id="PTHR30231:SF41">
    <property type="entry name" value="DNA POLYMERASE III SUBUNIT EPSILON"/>
    <property type="match status" value="1"/>
</dbReference>
<evidence type="ECO:0000256" key="6">
    <source>
        <dbReference type="ARBA" id="ARBA00022839"/>
    </source>
</evidence>
<dbReference type="EC" id="2.7.7.7" evidence="9"/>
<dbReference type="CDD" id="cd06131">
    <property type="entry name" value="DNA_pol_III_epsilon_Ecoli_like"/>
    <property type="match status" value="1"/>
</dbReference>
<evidence type="ECO:0000256" key="3">
    <source>
        <dbReference type="ARBA" id="ARBA00022705"/>
    </source>
</evidence>
<evidence type="ECO:0000256" key="7">
    <source>
        <dbReference type="ARBA" id="ARBA00022932"/>
    </source>
</evidence>
<keyword evidence="4" id="KW-0540">Nuclease</keyword>
<keyword evidence="3" id="KW-0235">DNA replication</keyword>
<proteinExistence type="predicted"/>
<dbReference type="PANTHER" id="PTHR30231">
    <property type="entry name" value="DNA POLYMERASE III SUBUNIT EPSILON"/>
    <property type="match status" value="1"/>
</dbReference>
<reference evidence="9 10" key="1">
    <citation type="submission" date="2024-04" db="EMBL/GenBank/DDBJ databases">
        <authorList>
            <person name="Abashina T."/>
            <person name="Shaikin A."/>
        </authorList>
    </citation>
    <scope>NUCLEOTIDE SEQUENCE [LARGE SCALE GENOMIC DNA]</scope>
    <source>
        <strain evidence="9 10">AAFK</strain>
    </source>
</reference>
<keyword evidence="7" id="KW-0239">DNA-directed DNA polymerase</keyword>
<evidence type="ECO:0000313" key="9">
    <source>
        <dbReference type="EMBL" id="MEK8088530.1"/>
    </source>
</evidence>
<keyword evidence="1 9" id="KW-0808">Transferase</keyword>
<comment type="caution">
    <text evidence="9">The sequence shown here is derived from an EMBL/GenBank/DDBJ whole genome shotgun (WGS) entry which is preliminary data.</text>
</comment>
<keyword evidence="6" id="KW-0269">Exonuclease</keyword>
<dbReference type="Pfam" id="PF00929">
    <property type="entry name" value="RNase_T"/>
    <property type="match status" value="1"/>
</dbReference>
<dbReference type="SUPFAM" id="SSF53098">
    <property type="entry name" value="Ribonuclease H-like"/>
    <property type="match status" value="1"/>
</dbReference>
<dbReference type="InterPro" id="IPR036397">
    <property type="entry name" value="RNaseH_sf"/>
</dbReference>
<evidence type="ECO:0000259" key="8">
    <source>
        <dbReference type="SMART" id="SM00479"/>
    </source>
</evidence>
<dbReference type="EMBL" id="JBBPCO010000002">
    <property type="protein sequence ID" value="MEK8088530.1"/>
    <property type="molecule type" value="Genomic_DNA"/>
</dbReference>
<protein>
    <submittedName>
        <fullName evidence="9">DNA polymerase III subunit epsilon</fullName>
        <ecNumber evidence="9">2.7.7.7</ecNumber>
    </submittedName>
</protein>
<name>A0ABU9D755_9PROT</name>
<dbReference type="GO" id="GO:0003887">
    <property type="term" value="F:DNA-directed DNA polymerase activity"/>
    <property type="evidence" value="ECO:0007669"/>
    <property type="project" value="UniProtKB-EC"/>
</dbReference>